<organism evidence="1 2">
    <name type="scientific">Phaeodactylibacter luteus</name>
    <dbReference type="NCBI Taxonomy" id="1564516"/>
    <lineage>
        <taxon>Bacteria</taxon>
        <taxon>Pseudomonadati</taxon>
        <taxon>Bacteroidota</taxon>
        <taxon>Saprospiria</taxon>
        <taxon>Saprospirales</taxon>
        <taxon>Haliscomenobacteraceae</taxon>
        <taxon>Phaeodactylibacter</taxon>
    </lineage>
</organism>
<evidence type="ECO:0008006" key="3">
    <source>
        <dbReference type="Google" id="ProtNLM"/>
    </source>
</evidence>
<dbReference type="RefSeq" id="WP_147167402.1">
    <property type="nucleotide sequence ID" value="NZ_VOOR01000018.1"/>
</dbReference>
<dbReference type="AlphaFoldDB" id="A0A5C6RMG6"/>
<evidence type="ECO:0000313" key="2">
    <source>
        <dbReference type="Proteomes" id="UP000321580"/>
    </source>
</evidence>
<protein>
    <recommendedName>
        <fullName evidence="3">Tetratricopeptide repeat protein</fullName>
    </recommendedName>
</protein>
<dbReference type="EMBL" id="VOOR01000018">
    <property type="protein sequence ID" value="TXB63155.1"/>
    <property type="molecule type" value="Genomic_DNA"/>
</dbReference>
<name>A0A5C6RMG6_9BACT</name>
<dbReference type="Proteomes" id="UP000321580">
    <property type="component" value="Unassembled WGS sequence"/>
</dbReference>
<reference evidence="1 2" key="1">
    <citation type="submission" date="2019-08" db="EMBL/GenBank/DDBJ databases">
        <title>Genome of Phaeodactylibacter luteus.</title>
        <authorList>
            <person name="Bowman J.P."/>
        </authorList>
    </citation>
    <scope>NUCLEOTIDE SEQUENCE [LARGE SCALE GENOMIC DNA]</scope>
    <source>
        <strain evidence="1 2">KCTC 42180</strain>
    </source>
</reference>
<evidence type="ECO:0000313" key="1">
    <source>
        <dbReference type="EMBL" id="TXB63155.1"/>
    </source>
</evidence>
<dbReference type="OrthoDB" id="714416at2"/>
<sequence>MPKTPSHKLFDLIKGLSGSEKRYFKVYAGKQAGPDSKYLRLFDAIDAQQSFDDGLLRKAVYGNSPVQSRKYSELKSYLYDWVLRSLQGYDEKTSADYRIKHYLLSIRVLFRRSRFDACQEILAKAKKTARQYEQFTALLDLLGWEKQLAYARADIDYLDEALPRISEEERFTIEQLQTVSAYRNLFFRLLVSLRKDASLIGADYRQKLGEVVDDPLLQEASRANSHQARVYYFRTLSIYRLAISDLQGFYELSHELIRLMESQPHFLKEDVSEYISALSNLIMSCGRLGRHEELQAHLLKLKQVPPLTSDDELKIHRQYYQNRFSLCIARGEFELGMKELRAHLKARERFEAHFFETPTFFYNYFYIAFGAGAYDEALAFLNQWLNLDYTVERQDLQGIARILNLIVHFELGNYVLLDSLLRSTYRYLKKRGQLHRMEQELLSLLRKAINAPSKQDLLGAYSSIKDAFERGEPAQTQSFFTKAFDIMAWLKSKIEGRTFAEVLQDQYERARSA</sequence>
<gene>
    <name evidence="1" type="ORF">FRY97_10105</name>
</gene>
<comment type="caution">
    <text evidence="1">The sequence shown here is derived from an EMBL/GenBank/DDBJ whole genome shotgun (WGS) entry which is preliminary data.</text>
</comment>
<keyword evidence="2" id="KW-1185">Reference proteome</keyword>
<accession>A0A5C6RMG6</accession>
<proteinExistence type="predicted"/>